<keyword evidence="6" id="KW-0732">Signal</keyword>
<evidence type="ECO:0000256" key="5">
    <source>
        <dbReference type="PROSITE-ProRule" id="PRU01005"/>
    </source>
</evidence>
<name>A0AAV2S8R6_MEGNR</name>
<accession>A0AAV2S8R6</accession>
<dbReference type="InterPro" id="IPR009003">
    <property type="entry name" value="Peptidase_S1_PA"/>
</dbReference>
<dbReference type="SMART" id="SM00020">
    <property type="entry name" value="Tryp_SPc"/>
    <property type="match status" value="1"/>
</dbReference>
<dbReference type="PROSITE" id="PS51670">
    <property type="entry name" value="SHKT"/>
    <property type="match status" value="1"/>
</dbReference>
<evidence type="ECO:0000259" key="7">
    <source>
        <dbReference type="PROSITE" id="PS50240"/>
    </source>
</evidence>
<dbReference type="PANTHER" id="PTHR24276">
    <property type="entry name" value="POLYSERASE-RELATED"/>
    <property type="match status" value="1"/>
</dbReference>
<dbReference type="InterPro" id="IPR003582">
    <property type="entry name" value="ShKT_dom"/>
</dbReference>
<dbReference type="GO" id="GO:0004252">
    <property type="term" value="F:serine-type endopeptidase activity"/>
    <property type="evidence" value="ECO:0007669"/>
    <property type="project" value="InterPro"/>
</dbReference>
<keyword evidence="4" id="KW-1015">Disulfide bond</keyword>
<evidence type="ECO:0000256" key="3">
    <source>
        <dbReference type="ARBA" id="ARBA00022825"/>
    </source>
</evidence>
<dbReference type="Pfam" id="PF01549">
    <property type="entry name" value="ShK"/>
    <property type="match status" value="1"/>
</dbReference>
<feature type="signal peptide" evidence="6">
    <location>
        <begin position="1"/>
        <end position="20"/>
    </location>
</feature>
<comment type="caution">
    <text evidence="9">The sequence shown here is derived from an EMBL/GenBank/DDBJ whole genome shotgun (WGS) entry which is preliminary data.</text>
</comment>
<sequence>MVSAKIIAFHLQILFELSAARFSLDNNNMICGIFLDLTKAFDTVNHEILIGKLEHYGIRGKALETYLENKICSSRSYVLQRMIRVQKPDDSKNVIFKEPTKLFTWRILNISRRLNGTEDKLRVVCGGIRLSEACYAFFKVQQATSSLGQRRSDTFPCSSSRNYVLQRTIQKTLYSKSQLSFLRRILNISRRRWLIHNLDEGCLLLSISEYKLRFACGRISVYAPITISGSPASLIDKQYDWKGWKITLGRRPTSNHLKSTSVFLYNWNDCKKLWGSDLTDNMLCQRRAHTNRCHGDSGGAVVGNNVQIGIISFKWPTSCASTNPNVMTNVAKMKPWIQSTISTNSAVDYYINFYFSTKRNVVVLNNCPYMCATLYLQKVTCKDNDTSCASWKKSGYCTRGEYVALVKALCPRSCKVFL</sequence>
<protein>
    <submittedName>
        <fullName evidence="9">Uncharacterized protein</fullName>
    </submittedName>
</protein>
<feature type="domain" description="Peptidase S1" evidence="7">
    <location>
        <begin position="105"/>
        <end position="342"/>
    </location>
</feature>
<dbReference type="SMART" id="SM00254">
    <property type="entry name" value="ShKT"/>
    <property type="match status" value="1"/>
</dbReference>
<dbReference type="EMBL" id="CAXKWB010053156">
    <property type="protein sequence ID" value="CAL4173993.1"/>
    <property type="molecule type" value="Genomic_DNA"/>
</dbReference>
<dbReference type="Proteomes" id="UP001497623">
    <property type="component" value="Unassembled WGS sequence"/>
</dbReference>
<feature type="domain" description="ShKT" evidence="8">
    <location>
        <begin position="381"/>
        <end position="418"/>
    </location>
</feature>
<evidence type="ECO:0000313" key="9">
    <source>
        <dbReference type="EMBL" id="CAL4173993.1"/>
    </source>
</evidence>
<dbReference type="SUPFAM" id="SSF50494">
    <property type="entry name" value="Trypsin-like serine proteases"/>
    <property type="match status" value="1"/>
</dbReference>
<keyword evidence="1" id="KW-0645">Protease</keyword>
<feature type="non-terminal residue" evidence="9">
    <location>
        <position position="418"/>
    </location>
</feature>
<dbReference type="AlphaFoldDB" id="A0AAV2S8R6"/>
<evidence type="ECO:0000313" key="10">
    <source>
        <dbReference type="Proteomes" id="UP001497623"/>
    </source>
</evidence>
<comment type="caution">
    <text evidence="5">Lacks conserved residue(s) required for the propagation of feature annotation.</text>
</comment>
<dbReference type="InterPro" id="IPR001254">
    <property type="entry name" value="Trypsin_dom"/>
</dbReference>
<dbReference type="GO" id="GO:0006508">
    <property type="term" value="P:proteolysis"/>
    <property type="evidence" value="ECO:0007669"/>
    <property type="project" value="UniProtKB-KW"/>
</dbReference>
<evidence type="ECO:0000256" key="1">
    <source>
        <dbReference type="ARBA" id="ARBA00022670"/>
    </source>
</evidence>
<evidence type="ECO:0000256" key="6">
    <source>
        <dbReference type="SAM" id="SignalP"/>
    </source>
</evidence>
<dbReference type="Pfam" id="PF00089">
    <property type="entry name" value="Trypsin"/>
    <property type="match status" value="1"/>
</dbReference>
<reference evidence="9 10" key="1">
    <citation type="submission" date="2024-05" db="EMBL/GenBank/DDBJ databases">
        <authorList>
            <person name="Wallberg A."/>
        </authorList>
    </citation>
    <scope>NUCLEOTIDE SEQUENCE [LARGE SCALE GENOMIC DNA]</scope>
</reference>
<dbReference type="PROSITE" id="PS50240">
    <property type="entry name" value="TRYPSIN_DOM"/>
    <property type="match status" value="1"/>
</dbReference>
<keyword evidence="3" id="KW-0720">Serine protease</keyword>
<dbReference type="PANTHER" id="PTHR24276:SF96">
    <property type="entry name" value="PEPTIDASE S1 DOMAIN-CONTAINING PROTEIN"/>
    <property type="match status" value="1"/>
</dbReference>
<dbReference type="InterPro" id="IPR043504">
    <property type="entry name" value="Peptidase_S1_PA_chymotrypsin"/>
</dbReference>
<evidence type="ECO:0000259" key="8">
    <source>
        <dbReference type="PROSITE" id="PS51670"/>
    </source>
</evidence>
<organism evidence="9 10">
    <name type="scientific">Meganyctiphanes norvegica</name>
    <name type="common">Northern krill</name>
    <name type="synonym">Thysanopoda norvegica</name>
    <dbReference type="NCBI Taxonomy" id="48144"/>
    <lineage>
        <taxon>Eukaryota</taxon>
        <taxon>Metazoa</taxon>
        <taxon>Ecdysozoa</taxon>
        <taxon>Arthropoda</taxon>
        <taxon>Crustacea</taxon>
        <taxon>Multicrustacea</taxon>
        <taxon>Malacostraca</taxon>
        <taxon>Eumalacostraca</taxon>
        <taxon>Eucarida</taxon>
        <taxon>Euphausiacea</taxon>
        <taxon>Euphausiidae</taxon>
        <taxon>Meganyctiphanes</taxon>
    </lineage>
</organism>
<keyword evidence="10" id="KW-1185">Reference proteome</keyword>
<feature type="chain" id="PRO_5043472366" evidence="6">
    <location>
        <begin position="21"/>
        <end position="418"/>
    </location>
</feature>
<gene>
    <name evidence="9" type="ORF">MNOR_LOCUS34457</name>
</gene>
<keyword evidence="2" id="KW-0378">Hydrolase</keyword>
<evidence type="ECO:0000256" key="4">
    <source>
        <dbReference type="ARBA" id="ARBA00023157"/>
    </source>
</evidence>
<dbReference type="Gene3D" id="1.10.10.1940">
    <property type="match status" value="1"/>
</dbReference>
<dbReference type="Gene3D" id="2.40.10.10">
    <property type="entry name" value="Trypsin-like serine proteases"/>
    <property type="match status" value="1"/>
</dbReference>
<proteinExistence type="predicted"/>
<dbReference type="InterPro" id="IPR050430">
    <property type="entry name" value="Peptidase_S1"/>
</dbReference>
<evidence type="ECO:0000256" key="2">
    <source>
        <dbReference type="ARBA" id="ARBA00022801"/>
    </source>
</evidence>